<protein>
    <submittedName>
        <fullName evidence="2">Uncharacterized protein</fullName>
    </submittedName>
</protein>
<feature type="compositionally biased region" description="Pro residues" evidence="1">
    <location>
        <begin position="25"/>
        <end position="43"/>
    </location>
</feature>
<organism evidence="2 3">
    <name type="scientific">Quadrisphaera setariae</name>
    <dbReference type="NCBI Taxonomy" id="2593304"/>
    <lineage>
        <taxon>Bacteria</taxon>
        <taxon>Bacillati</taxon>
        <taxon>Actinomycetota</taxon>
        <taxon>Actinomycetes</taxon>
        <taxon>Kineosporiales</taxon>
        <taxon>Kineosporiaceae</taxon>
        <taxon>Quadrisphaera</taxon>
    </lineage>
</organism>
<evidence type="ECO:0000313" key="2">
    <source>
        <dbReference type="EMBL" id="TXR56484.1"/>
    </source>
</evidence>
<dbReference type="Proteomes" id="UP000321234">
    <property type="component" value="Unassembled WGS sequence"/>
</dbReference>
<feature type="compositionally biased region" description="Low complexity" evidence="1">
    <location>
        <begin position="59"/>
        <end position="77"/>
    </location>
</feature>
<accession>A0A5C8ZG26</accession>
<feature type="region of interest" description="Disordered" evidence="1">
    <location>
        <begin position="1"/>
        <end position="165"/>
    </location>
</feature>
<sequence length="335" mass="34470">MIEDPRPRPDLTWLRHRSRRRPGPAAAPPPPVRTPVHAPPPSAPSTSAPLRSGGDDLDLSAPSSPSGSSGGDLDLSAPTPPARSTGSDLDLSAPAPPSTPERSSSWSADLDLSGPSPDHAPSPAPSPAQQQRPASGPSGPPAPARRDRRTRRGGPTLLTPREPTVTLDRLESGIGALTATAVCPPSAGDVVLGALYQLADGTSGAVGAAVGVPGGPARSRRPVLSAPPPRSERVVVDLRQSRALRRLLVVASSASGWPLQLDGTLVVTTAGGARVEVPLATGRPVLTLAVLSLYAVDGEFVLRAELEPFDAPLREVARAYGYGALSWADDRTPVQ</sequence>
<dbReference type="AlphaFoldDB" id="A0A5C8ZG26"/>
<reference evidence="2 3" key="1">
    <citation type="submission" date="2019-07" db="EMBL/GenBank/DDBJ databases">
        <title>Quadrisphaera sp. strain DD2A genome sequencing and assembly.</title>
        <authorList>
            <person name="Kim I."/>
        </authorList>
    </citation>
    <scope>NUCLEOTIDE SEQUENCE [LARGE SCALE GENOMIC DNA]</scope>
    <source>
        <strain evidence="2 3">DD2A</strain>
    </source>
</reference>
<feature type="compositionally biased region" description="Low complexity" evidence="1">
    <location>
        <begin position="127"/>
        <end position="137"/>
    </location>
</feature>
<evidence type="ECO:0000313" key="3">
    <source>
        <dbReference type="Proteomes" id="UP000321234"/>
    </source>
</evidence>
<name>A0A5C8ZG26_9ACTN</name>
<gene>
    <name evidence="2" type="ORF">FMM08_10385</name>
</gene>
<dbReference type="EMBL" id="VKAC01000005">
    <property type="protein sequence ID" value="TXR56484.1"/>
    <property type="molecule type" value="Genomic_DNA"/>
</dbReference>
<dbReference type="OrthoDB" id="3296425at2"/>
<comment type="caution">
    <text evidence="2">The sequence shown here is derived from an EMBL/GenBank/DDBJ whole genome shotgun (WGS) entry which is preliminary data.</text>
</comment>
<keyword evidence="3" id="KW-1185">Reference proteome</keyword>
<evidence type="ECO:0000256" key="1">
    <source>
        <dbReference type="SAM" id="MobiDB-lite"/>
    </source>
</evidence>
<dbReference type="RefSeq" id="WP_147926277.1">
    <property type="nucleotide sequence ID" value="NZ_VKAC01000005.1"/>
</dbReference>
<proteinExistence type="predicted"/>